<evidence type="ECO:0000313" key="2">
    <source>
        <dbReference type="Proteomes" id="UP001195483"/>
    </source>
</evidence>
<accession>A0AAE0SW12</accession>
<reference evidence="1" key="1">
    <citation type="journal article" date="2021" name="Genome Biol. Evol.">
        <title>A High-Quality Reference Genome for a Parasitic Bivalve with Doubly Uniparental Inheritance (Bivalvia: Unionida).</title>
        <authorList>
            <person name="Smith C.H."/>
        </authorList>
    </citation>
    <scope>NUCLEOTIDE SEQUENCE</scope>
    <source>
        <strain evidence="1">CHS0354</strain>
    </source>
</reference>
<name>A0AAE0SW12_9BIVA</name>
<comment type="caution">
    <text evidence="1">The sequence shown here is derived from an EMBL/GenBank/DDBJ whole genome shotgun (WGS) entry which is preliminary data.</text>
</comment>
<reference evidence="1" key="2">
    <citation type="journal article" date="2021" name="Genome Biol. Evol.">
        <title>Developing a high-quality reference genome for a parasitic bivalve with doubly uniparental inheritance (Bivalvia: Unionida).</title>
        <authorList>
            <person name="Smith C.H."/>
        </authorList>
    </citation>
    <scope>NUCLEOTIDE SEQUENCE</scope>
    <source>
        <strain evidence="1">CHS0354</strain>
        <tissue evidence="1">Mantle</tissue>
    </source>
</reference>
<evidence type="ECO:0000313" key="1">
    <source>
        <dbReference type="EMBL" id="KAK3598720.1"/>
    </source>
</evidence>
<sequence>MKVAYASAAKLPPIMVINVAPSIPFTVITTLHARPTSGVTSCIIFTKLTSSK</sequence>
<gene>
    <name evidence="1" type="ORF">CHS0354_016825</name>
</gene>
<feature type="non-terminal residue" evidence="1">
    <location>
        <position position="52"/>
    </location>
</feature>
<dbReference type="Proteomes" id="UP001195483">
    <property type="component" value="Unassembled WGS sequence"/>
</dbReference>
<reference evidence="1" key="3">
    <citation type="submission" date="2023-05" db="EMBL/GenBank/DDBJ databases">
        <authorList>
            <person name="Smith C.H."/>
        </authorList>
    </citation>
    <scope>NUCLEOTIDE SEQUENCE</scope>
    <source>
        <strain evidence="1">CHS0354</strain>
        <tissue evidence="1">Mantle</tissue>
    </source>
</reference>
<dbReference type="EMBL" id="JAEAOA010001034">
    <property type="protein sequence ID" value="KAK3598720.1"/>
    <property type="molecule type" value="Genomic_DNA"/>
</dbReference>
<organism evidence="1 2">
    <name type="scientific">Potamilus streckersoni</name>
    <dbReference type="NCBI Taxonomy" id="2493646"/>
    <lineage>
        <taxon>Eukaryota</taxon>
        <taxon>Metazoa</taxon>
        <taxon>Spiralia</taxon>
        <taxon>Lophotrochozoa</taxon>
        <taxon>Mollusca</taxon>
        <taxon>Bivalvia</taxon>
        <taxon>Autobranchia</taxon>
        <taxon>Heteroconchia</taxon>
        <taxon>Palaeoheterodonta</taxon>
        <taxon>Unionida</taxon>
        <taxon>Unionoidea</taxon>
        <taxon>Unionidae</taxon>
        <taxon>Ambleminae</taxon>
        <taxon>Lampsilini</taxon>
        <taxon>Potamilus</taxon>
    </lineage>
</organism>
<protein>
    <submittedName>
        <fullName evidence="1">Uncharacterized protein</fullName>
    </submittedName>
</protein>
<keyword evidence="2" id="KW-1185">Reference proteome</keyword>
<proteinExistence type="predicted"/>
<dbReference type="AlphaFoldDB" id="A0AAE0SW12"/>